<reference evidence="1" key="1">
    <citation type="submission" date="2022-10" db="EMBL/GenBank/DDBJ databases">
        <title>Culturing micro-colonial fungi from biological soil crusts in the Mojave desert and describing Neophaeococcomyces mojavensis, and introducing the new genera and species Taxawa tesnikishii.</title>
        <authorList>
            <person name="Kurbessoian T."/>
            <person name="Stajich J.E."/>
        </authorList>
    </citation>
    <scope>NUCLEOTIDE SEQUENCE</scope>
    <source>
        <strain evidence="1">TK_41</strain>
    </source>
</reference>
<dbReference type="EMBL" id="JAPDRK010000001">
    <property type="protein sequence ID" value="KAJ9616680.1"/>
    <property type="molecule type" value="Genomic_DNA"/>
</dbReference>
<evidence type="ECO:0000313" key="2">
    <source>
        <dbReference type="Proteomes" id="UP001172673"/>
    </source>
</evidence>
<name>A0AA38XNC6_9EURO</name>
<protein>
    <submittedName>
        <fullName evidence="1">Uncharacterized protein</fullName>
    </submittedName>
</protein>
<comment type="caution">
    <text evidence="1">The sequence shown here is derived from an EMBL/GenBank/DDBJ whole genome shotgun (WGS) entry which is preliminary data.</text>
</comment>
<dbReference type="Proteomes" id="UP001172673">
    <property type="component" value="Unassembled WGS sequence"/>
</dbReference>
<proteinExistence type="predicted"/>
<gene>
    <name evidence="1" type="ORF">H2200_000399</name>
</gene>
<dbReference type="AlphaFoldDB" id="A0AA38XNC6"/>
<dbReference type="Pfam" id="PF14022">
    <property type="entry name" value="DUF4238"/>
    <property type="match status" value="1"/>
</dbReference>
<organism evidence="1 2">
    <name type="scientific">Cladophialophora chaetospira</name>
    <dbReference type="NCBI Taxonomy" id="386627"/>
    <lineage>
        <taxon>Eukaryota</taxon>
        <taxon>Fungi</taxon>
        <taxon>Dikarya</taxon>
        <taxon>Ascomycota</taxon>
        <taxon>Pezizomycotina</taxon>
        <taxon>Eurotiomycetes</taxon>
        <taxon>Chaetothyriomycetidae</taxon>
        <taxon>Chaetothyriales</taxon>
        <taxon>Herpotrichiellaceae</taxon>
        <taxon>Cladophialophora</taxon>
    </lineage>
</organism>
<dbReference type="InterPro" id="IPR025332">
    <property type="entry name" value="DUF4238"/>
</dbReference>
<keyword evidence="2" id="KW-1185">Reference proteome</keyword>
<accession>A0AA38XNC6</accession>
<evidence type="ECO:0000313" key="1">
    <source>
        <dbReference type="EMBL" id="KAJ9616680.1"/>
    </source>
</evidence>
<sequence length="527" mass="59913">MKYRGSTAHKRFYSGNGEGYSAEDKKDLLKYMHEKGIKRPADVWFNNIKVMLELKADLKGEWMAELQEAMYPNDAQWYIAHMQGMYLALCTTSGPDDEFLLTENAYSIHEGPVSSLIDPDTGKETPMSYTEFHAFAPISPKLIMVLRSNLLPNLEEDAAARIRRQRELMFQATAATHNDPSGVRSLLQDLPVTKARNSYSRFVDGRLAYLEGEDGTPRTNHKYCFRFFPISTEHVNKINCIMLEQSHSISKIAFSSLPAARKTLEHYLMVPCQPNNFKMCGFTPDDPRLIFPRKLEQAVKLLGSDVSAVYRVQKANMDEEEELEASGRMFASGPLLEPTESMKLYARLGGSAGTMPKDLDRSAKMLKLRIKIDVWTQGLDESFREKVRTNLRELFCQLPARRVWYYLKRTRFMVLGGGTLRPQVQADTSLEGPEDSIVTVSQLFRTPVDLCRMMHFATLNGIYLAKHPDFDLAAEITMNVEGAKRLAEMKYLAFESSGSICDCGIAAIEERARLNRNTIQHTRFSED</sequence>